<reference evidence="1 2" key="1">
    <citation type="journal article" date="2020" name="Cell">
        <title>Large-Scale Comparative Analyses of Tick Genomes Elucidate Their Genetic Diversity and Vector Capacities.</title>
        <authorList>
            <consortium name="Tick Genome and Microbiome Consortium (TIGMIC)"/>
            <person name="Jia N."/>
            <person name="Wang J."/>
            <person name="Shi W."/>
            <person name="Du L."/>
            <person name="Sun Y."/>
            <person name="Zhan W."/>
            <person name="Jiang J.F."/>
            <person name="Wang Q."/>
            <person name="Zhang B."/>
            <person name="Ji P."/>
            <person name="Bell-Sakyi L."/>
            <person name="Cui X.M."/>
            <person name="Yuan T.T."/>
            <person name="Jiang B.G."/>
            <person name="Yang W.F."/>
            <person name="Lam T.T."/>
            <person name="Chang Q.C."/>
            <person name="Ding S.J."/>
            <person name="Wang X.J."/>
            <person name="Zhu J.G."/>
            <person name="Ruan X.D."/>
            <person name="Zhao L."/>
            <person name="Wei J.T."/>
            <person name="Ye R.Z."/>
            <person name="Que T.C."/>
            <person name="Du C.H."/>
            <person name="Zhou Y.H."/>
            <person name="Cheng J.X."/>
            <person name="Dai P.F."/>
            <person name="Guo W.B."/>
            <person name="Han X.H."/>
            <person name="Huang E.J."/>
            <person name="Li L.F."/>
            <person name="Wei W."/>
            <person name="Gao Y.C."/>
            <person name="Liu J.Z."/>
            <person name="Shao H.Z."/>
            <person name="Wang X."/>
            <person name="Wang C.C."/>
            <person name="Yang T.C."/>
            <person name="Huo Q.B."/>
            <person name="Li W."/>
            <person name="Chen H.Y."/>
            <person name="Chen S.E."/>
            <person name="Zhou L.G."/>
            <person name="Ni X.B."/>
            <person name="Tian J.H."/>
            <person name="Sheng Y."/>
            <person name="Liu T."/>
            <person name="Pan Y.S."/>
            <person name="Xia L.Y."/>
            <person name="Li J."/>
            <person name="Zhao F."/>
            <person name="Cao W.C."/>
        </authorList>
    </citation>
    <scope>NUCLEOTIDE SEQUENCE [LARGE SCALE GENOMIC DNA]</scope>
    <source>
        <strain evidence="1">Iper-2018</strain>
    </source>
</reference>
<comment type="caution">
    <text evidence="1">The sequence shown here is derived from an EMBL/GenBank/DDBJ whole genome shotgun (WGS) entry which is preliminary data.</text>
</comment>
<keyword evidence="2" id="KW-1185">Reference proteome</keyword>
<sequence>MALASPYSRTQEEASASKKVGLVISDEDWAEFQAFRERKEEYARIELNKKKYTAYEEHEKDIAMFLQNKNAFYNYMNQISSDNTESQHLTPGTEASSQGTQNLAGGEGTAAPMEQDNQDGTWQQYTRRRRRNRSDKSTSQTPTHTVVLKPVCREDVYNIASKNIRDAITKTGLPRESEKRNKGPQLSAFSMGPSAAVTGGTGSQRQRKPEGLDDRKSVAHFLAELGVYTRASSASDA</sequence>
<dbReference type="EMBL" id="JABSTQ010005560">
    <property type="protein sequence ID" value="KAG0439063.1"/>
    <property type="molecule type" value="Genomic_DNA"/>
</dbReference>
<name>A0AC60QR30_IXOPE</name>
<accession>A0AC60QR30</accession>
<proteinExistence type="predicted"/>
<protein>
    <submittedName>
        <fullName evidence="1">Uncharacterized protein</fullName>
    </submittedName>
</protein>
<evidence type="ECO:0000313" key="1">
    <source>
        <dbReference type="EMBL" id="KAG0439063.1"/>
    </source>
</evidence>
<organism evidence="1 2">
    <name type="scientific">Ixodes persulcatus</name>
    <name type="common">Taiga tick</name>
    <dbReference type="NCBI Taxonomy" id="34615"/>
    <lineage>
        <taxon>Eukaryota</taxon>
        <taxon>Metazoa</taxon>
        <taxon>Ecdysozoa</taxon>
        <taxon>Arthropoda</taxon>
        <taxon>Chelicerata</taxon>
        <taxon>Arachnida</taxon>
        <taxon>Acari</taxon>
        <taxon>Parasitiformes</taxon>
        <taxon>Ixodida</taxon>
        <taxon>Ixodoidea</taxon>
        <taxon>Ixodidae</taxon>
        <taxon>Ixodinae</taxon>
        <taxon>Ixodes</taxon>
    </lineage>
</organism>
<gene>
    <name evidence="1" type="ORF">HPB47_016768</name>
</gene>
<dbReference type="Proteomes" id="UP000805193">
    <property type="component" value="Unassembled WGS sequence"/>
</dbReference>
<evidence type="ECO:0000313" key="2">
    <source>
        <dbReference type="Proteomes" id="UP000805193"/>
    </source>
</evidence>